<evidence type="ECO:0000313" key="1">
    <source>
        <dbReference type="EMBL" id="GEZ63650.1"/>
    </source>
</evidence>
<dbReference type="CDD" id="cd18809">
    <property type="entry name" value="SF1_C_RecD"/>
    <property type="match status" value="1"/>
</dbReference>
<comment type="caution">
    <text evidence="1">The sequence shown here is derived from an EMBL/GenBank/DDBJ whole genome shotgun (WGS) entry which is preliminary data.</text>
</comment>
<dbReference type="InterPro" id="IPR027417">
    <property type="entry name" value="P-loop_NTPase"/>
</dbReference>
<reference evidence="1" key="1">
    <citation type="journal article" date="2019" name="Sci. Rep.">
        <title>Draft genome of Tanacetum cinerariifolium, the natural source of mosquito coil.</title>
        <authorList>
            <person name="Yamashiro T."/>
            <person name="Shiraishi A."/>
            <person name="Satake H."/>
            <person name="Nakayama K."/>
        </authorList>
    </citation>
    <scope>NUCLEOTIDE SEQUENCE</scope>
</reference>
<dbReference type="EMBL" id="BKCJ010303630">
    <property type="protein sequence ID" value="GEZ63650.1"/>
    <property type="molecule type" value="Genomic_DNA"/>
</dbReference>
<dbReference type="PANTHER" id="PTHR10492:SF101">
    <property type="entry name" value="ATP-DEPENDENT DNA HELICASE"/>
    <property type="match status" value="1"/>
</dbReference>
<dbReference type="SUPFAM" id="SSF52540">
    <property type="entry name" value="P-loop containing nucleoside triphosphate hydrolases"/>
    <property type="match status" value="1"/>
</dbReference>
<dbReference type="PANTHER" id="PTHR10492">
    <property type="match status" value="1"/>
</dbReference>
<organism evidence="1">
    <name type="scientific">Tanacetum cinerariifolium</name>
    <name type="common">Dalmatian daisy</name>
    <name type="synonym">Chrysanthemum cinerariifolium</name>
    <dbReference type="NCBI Taxonomy" id="118510"/>
    <lineage>
        <taxon>Eukaryota</taxon>
        <taxon>Viridiplantae</taxon>
        <taxon>Streptophyta</taxon>
        <taxon>Embryophyta</taxon>
        <taxon>Tracheophyta</taxon>
        <taxon>Spermatophyta</taxon>
        <taxon>Magnoliopsida</taxon>
        <taxon>eudicotyledons</taxon>
        <taxon>Gunneridae</taxon>
        <taxon>Pentapetalae</taxon>
        <taxon>asterids</taxon>
        <taxon>campanulids</taxon>
        <taxon>Asterales</taxon>
        <taxon>Asteraceae</taxon>
        <taxon>Asteroideae</taxon>
        <taxon>Anthemideae</taxon>
        <taxon>Anthemidinae</taxon>
        <taxon>Tanacetum</taxon>
    </lineage>
</organism>
<gene>
    <name evidence="1" type="ORF">Tci_535623</name>
</gene>
<sequence length="423" mass="48800">MMHGPCDEDDPSQACMVDRKCSKHFPNKFMQHSSVDSEGYPVYRRRDDKIYEEKSKHHLHNGFVIPYNATLLKHYQCHINVEMCNQTGSIKYLLKYINKGPDRVSSELYEPATTVDGEQIQKPVDKIKAYLDFRYLSVCEVVWRLFGFEVQYRTPYVKRLSFHLPGEQQVLYDKNSDLETVLHKPSFGHSMFEGWMKMNELYPAARELTYAELPTKEIDLVVSDEEKKNVALFYIEELMRLRGTTLRRCPEIPYPDERCISEFGEEMVYLSCDSIDKTELGSAIDDAVFSPEFFNGLKFSGVPNHILTLRVGEKIINGTHFGKKVIIPRLRITPSDKHLLIKIVRKQYPLSLSFAMTINKCQGQSLSKVGLYLPRPVFTHGQLYVAISRFKSKRGLKVVVCDEEGNVSKTTTNVVYKEVLHGL</sequence>
<name>A0A699II84_TANCI</name>
<dbReference type="AlphaFoldDB" id="A0A699II84"/>
<protein>
    <submittedName>
        <fullName evidence="1">Uncharacterized protein</fullName>
    </submittedName>
</protein>
<accession>A0A699II84</accession>
<proteinExistence type="predicted"/>